<dbReference type="RefSeq" id="WP_138096109.1">
    <property type="nucleotide sequence ID" value="NZ_CP040428.1"/>
</dbReference>
<dbReference type="GO" id="GO:0006313">
    <property type="term" value="P:DNA transposition"/>
    <property type="evidence" value="ECO:0007669"/>
    <property type="project" value="InterPro"/>
</dbReference>
<evidence type="ECO:0000313" key="4">
    <source>
        <dbReference type="EMBL" id="QCT20234.1"/>
    </source>
</evidence>
<accession>A0A4P8YLE0</accession>
<dbReference type="OrthoDB" id="5289737at2"/>
<gene>
    <name evidence="4" type="ORF">FEM41_11525</name>
    <name evidence="5" type="ORF">FEM41_13910</name>
</gene>
<feature type="coiled-coil region" evidence="1">
    <location>
        <begin position="180"/>
        <end position="207"/>
    </location>
</feature>
<dbReference type="Pfam" id="PF02371">
    <property type="entry name" value="Transposase_20"/>
    <property type="match status" value="1"/>
</dbReference>
<dbReference type="Proteomes" id="UP000302163">
    <property type="component" value="Chromosome"/>
</dbReference>
<dbReference type="InterPro" id="IPR003346">
    <property type="entry name" value="Transposase_20"/>
</dbReference>
<feature type="domain" description="Transposase IS116/IS110/IS902 C-terminal" evidence="3">
    <location>
        <begin position="211"/>
        <end position="288"/>
    </location>
</feature>
<evidence type="ECO:0000313" key="6">
    <source>
        <dbReference type="Proteomes" id="UP000302163"/>
    </source>
</evidence>
<dbReference type="Pfam" id="PF01548">
    <property type="entry name" value="DEDD_Tnp_IS110"/>
    <property type="match status" value="1"/>
</dbReference>
<sequence length="339" mass="37678">MQVSTLGIDLAKSVFQLHGVDHNGNTVLRKRLSRARFVQFVINLPPCLIGMEACSSSHHFGRLFREHGHQVKLIPPQYVKPYVKTNKTDAADAEAICEAVTRPNMRFVEIKTVEQQAVLTLHIERSLLIRERTAVINSLRAMLAEFGFVIPGGRRQVHQCASDILGDDENGLSPLVRSSAARQLAHIRELDNQLSQVEKELTAWFRSRPDCQRVAQVPGVGLLTATYVVASVGNAQQFGSAKQFAAWVGLTPREHSSGGHQKLGHISKRGDSYFRFLLVHGARAVAAWIQRTGQGTPWLLALMQRKPHNVAVTAQANKTTRILWAMLRRGTEYHPATPA</sequence>
<feature type="domain" description="Transposase IS110-like N-terminal" evidence="2">
    <location>
        <begin position="6"/>
        <end position="145"/>
    </location>
</feature>
<dbReference type="KEGG" id="izh:FEM41_13910"/>
<keyword evidence="1" id="KW-0175">Coiled coil</keyword>
<dbReference type="AlphaFoldDB" id="A0A4P8YLE0"/>
<evidence type="ECO:0000259" key="3">
    <source>
        <dbReference type="Pfam" id="PF02371"/>
    </source>
</evidence>
<name>A0A4P8YLE0_9ENTR</name>
<dbReference type="GO" id="GO:0004803">
    <property type="term" value="F:transposase activity"/>
    <property type="evidence" value="ECO:0007669"/>
    <property type="project" value="InterPro"/>
</dbReference>
<dbReference type="InterPro" id="IPR002525">
    <property type="entry name" value="Transp_IS110-like_N"/>
</dbReference>
<dbReference type="PANTHER" id="PTHR33055">
    <property type="entry name" value="TRANSPOSASE FOR INSERTION SEQUENCE ELEMENT IS1111A"/>
    <property type="match status" value="1"/>
</dbReference>
<keyword evidence="6" id="KW-1185">Reference proteome</keyword>
<protein>
    <submittedName>
        <fullName evidence="5">IS110 family transposase</fullName>
    </submittedName>
</protein>
<evidence type="ECO:0000259" key="2">
    <source>
        <dbReference type="Pfam" id="PF01548"/>
    </source>
</evidence>
<proteinExistence type="predicted"/>
<evidence type="ECO:0000313" key="5">
    <source>
        <dbReference type="EMBL" id="QCT20658.1"/>
    </source>
</evidence>
<dbReference type="EMBL" id="CP040428">
    <property type="protein sequence ID" value="QCT20658.1"/>
    <property type="molecule type" value="Genomic_DNA"/>
</dbReference>
<dbReference type="InterPro" id="IPR047650">
    <property type="entry name" value="Transpos_IS110"/>
</dbReference>
<dbReference type="PANTHER" id="PTHR33055:SF3">
    <property type="entry name" value="PUTATIVE TRANSPOSASE FOR IS117-RELATED"/>
    <property type="match status" value="1"/>
</dbReference>
<dbReference type="NCBIfam" id="NF033542">
    <property type="entry name" value="transpos_IS110"/>
    <property type="match status" value="1"/>
</dbReference>
<reference evidence="5 6" key="1">
    <citation type="submission" date="2019-05" db="EMBL/GenBank/DDBJ databases">
        <title>Complete genome sequence of Izhakiella calystegiae KSNA2, an endophyte isolated from beach morning glory (Calystegia soldanella).</title>
        <authorList>
            <person name="Jiang L."/>
            <person name="Jeong J.C."/>
            <person name="Kim C.Y."/>
            <person name="Kim D.H."/>
            <person name="Kim S.W."/>
            <person name="Lee j."/>
        </authorList>
    </citation>
    <scope>NUCLEOTIDE SEQUENCE [LARGE SCALE GENOMIC DNA]</scope>
    <source>
        <strain evidence="5 6">KSNA2</strain>
    </source>
</reference>
<dbReference type="GO" id="GO:0003677">
    <property type="term" value="F:DNA binding"/>
    <property type="evidence" value="ECO:0007669"/>
    <property type="project" value="InterPro"/>
</dbReference>
<dbReference type="EMBL" id="CP040428">
    <property type="protein sequence ID" value="QCT20234.1"/>
    <property type="molecule type" value="Genomic_DNA"/>
</dbReference>
<dbReference type="KEGG" id="izh:FEM41_11525"/>
<evidence type="ECO:0000256" key="1">
    <source>
        <dbReference type="SAM" id="Coils"/>
    </source>
</evidence>
<organism evidence="5 6">
    <name type="scientific">Jejubacter calystegiae</name>
    <dbReference type="NCBI Taxonomy" id="2579935"/>
    <lineage>
        <taxon>Bacteria</taxon>
        <taxon>Pseudomonadati</taxon>
        <taxon>Pseudomonadota</taxon>
        <taxon>Gammaproteobacteria</taxon>
        <taxon>Enterobacterales</taxon>
        <taxon>Enterobacteriaceae</taxon>
        <taxon>Jejubacter</taxon>
    </lineage>
</organism>